<evidence type="ECO:0000313" key="2">
    <source>
        <dbReference type="Proteomes" id="UP000831701"/>
    </source>
</evidence>
<sequence length="148" mass="17296">MVRSKELSEALALRKKIVAAYESGKGFKKISKEFDISHSTIQENCLQVEDIQNNCHHAQVWPSKQSSHTESRPQDAKMHRDLQQALATVDVKVHDSTIRKRLHKFDFHGRCARRKPLLSKKNIKARLKFARENIDKDQVFWNNVHLDR</sequence>
<accession>A0ACB8VR36</accession>
<proteinExistence type="predicted"/>
<dbReference type="Proteomes" id="UP000831701">
    <property type="component" value="Chromosome 18"/>
</dbReference>
<protein>
    <submittedName>
        <fullName evidence="1">Uncharacterized protein</fullName>
    </submittedName>
</protein>
<organism evidence="1 2">
    <name type="scientific">Scortum barcoo</name>
    <name type="common">barcoo grunter</name>
    <dbReference type="NCBI Taxonomy" id="214431"/>
    <lineage>
        <taxon>Eukaryota</taxon>
        <taxon>Metazoa</taxon>
        <taxon>Chordata</taxon>
        <taxon>Craniata</taxon>
        <taxon>Vertebrata</taxon>
        <taxon>Euteleostomi</taxon>
        <taxon>Actinopterygii</taxon>
        <taxon>Neopterygii</taxon>
        <taxon>Teleostei</taxon>
        <taxon>Neoteleostei</taxon>
        <taxon>Acanthomorphata</taxon>
        <taxon>Eupercaria</taxon>
        <taxon>Centrarchiformes</taxon>
        <taxon>Terapontoidei</taxon>
        <taxon>Terapontidae</taxon>
        <taxon>Scortum</taxon>
    </lineage>
</organism>
<keyword evidence="2" id="KW-1185">Reference proteome</keyword>
<evidence type="ECO:0000313" key="1">
    <source>
        <dbReference type="EMBL" id="KAI3358130.1"/>
    </source>
</evidence>
<comment type="caution">
    <text evidence="1">The sequence shown here is derived from an EMBL/GenBank/DDBJ whole genome shotgun (WGS) entry which is preliminary data.</text>
</comment>
<gene>
    <name evidence="1" type="ORF">L3Q82_003131</name>
</gene>
<name>A0ACB8VR36_9TELE</name>
<dbReference type="EMBL" id="CM041548">
    <property type="protein sequence ID" value="KAI3358130.1"/>
    <property type="molecule type" value="Genomic_DNA"/>
</dbReference>
<reference evidence="1" key="1">
    <citation type="submission" date="2022-04" db="EMBL/GenBank/DDBJ databases">
        <title>Jade perch genome.</title>
        <authorList>
            <person name="Chao B."/>
        </authorList>
    </citation>
    <scope>NUCLEOTIDE SEQUENCE</scope>
    <source>
        <strain evidence="1">CB-2022</strain>
    </source>
</reference>